<dbReference type="EMBL" id="CP047650">
    <property type="protein sequence ID" value="QHI96637.1"/>
    <property type="molecule type" value="Genomic_DNA"/>
</dbReference>
<name>A0A857IZA5_9BURK</name>
<gene>
    <name evidence="1" type="ORF">GT347_00665</name>
</gene>
<evidence type="ECO:0000313" key="2">
    <source>
        <dbReference type="Proteomes" id="UP000464787"/>
    </source>
</evidence>
<proteinExistence type="predicted"/>
<reference evidence="1 2" key="1">
    <citation type="submission" date="2020-01" db="EMBL/GenBank/DDBJ databases">
        <title>Genome sequencing of strain KACC 21265.</title>
        <authorList>
            <person name="Heo J."/>
            <person name="Kim S.-J."/>
            <person name="Kim J.-S."/>
            <person name="Hong S.-B."/>
            <person name="Kwon S.-W."/>
        </authorList>
    </citation>
    <scope>NUCLEOTIDE SEQUENCE [LARGE SCALE GENOMIC DNA]</scope>
    <source>
        <strain evidence="1 2">KACC 21265</strain>
    </source>
</reference>
<dbReference type="KEGG" id="xyk:GT347_00665"/>
<evidence type="ECO:0000313" key="1">
    <source>
        <dbReference type="EMBL" id="QHI96637.1"/>
    </source>
</evidence>
<dbReference type="RefSeq" id="WP_160550155.1">
    <property type="nucleotide sequence ID" value="NZ_CP047650.1"/>
</dbReference>
<dbReference type="AlphaFoldDB" id="A0A857IZA5"/>
<accession>A0A857IZA5</accession>
<sequence length="309" mass="34610">MPGSAERMEFVQRCRQSLEDHGLEPQGELVRLLALCRFAAEYGSSETTWDASSAQLLEGIEKARQAQQPELAPLRIEPFRLHGRNGLALQRVCLPDGRTLDAFRAVDGLARQYHERQRGAECTLSTVNMINVFLKGWLGLNTEAELRQWLREHCGGEQTGHYDTVQVCRFNNRQPPEGRAYLLVANLGLSGSGRIEHALDPQYQSLATDFFDRMDVIGLVMVMPNPARDAVLRSSPHTVMVCRTTPGRYEVRDPRNAQLLDFEAEHMGAAIGECRRRLGISGNSQQANTVEVIYPAPRPQAGSEQEFKP</sequence>
<keyword evidence="2" id="KW-1185">Reference proteome</keyword>
<organism evidence="1 2">
    <name type="scientific">Xylophilus rhododendri</name>
    <dbReference type="NCBI Taxonomy" id="2697032"/>
    <lineage>
        <taxon>Bacteria</taxon>
        <taxon>Pseudomonadati</taxon>
        <taxon>Pseudomonadota</taxon>
        <taxon>Betaproteobacteria</taxon>
        <taxon>Burkholderiales</taxon>
        <taxon>Xylophilus</taxon>
    </lineage>
</organism>
<protein>
    <submittedName>
        <fullName evidence="1">Uncharacterized protein</fullName>
    </submittedName>
</protein>
<dbReference type="Proteomes" id="UP000464787">
    <property type="component" value="Chromosome"/>
</dbReference>